<dbReference type="STRING" id="679936.Sulac_3513"/>
<dbReference type="PATRIC" id="fig|679936.5.peg.3634"/>
<dbReference type="Proteomes" id="UP000005439">
    <property type="component" value="Chromosome"/>
</dbReference>
<feature type="transmembrane region" description="Helical" evidence="1">
    <location>
        <begin position="70"/>
        <end position="91"/>
    </location>
</feature>
<sequence length="121" mass="13031">MNRRTKRHGHWRLTAGLLVSLLLPPTLLTVMPAPHPSLFEVLLVFWLAWLAAAIGISIQGTGRLTANRAVTDFLITGLGGVVTWITAHLLVAHGGGPIDPALPAVLMAYLLAWWQPAASSR</sequence>
<gene>
    <name evidence="2" type="ordered locus">Sulac_3513</name>
</gene>
<accession>G8TUY5</accession>
<protein>
    <submittedName>
        <fullName evidence="2">Uncharacterized protein</fullName>
    </submittedName>
</protein>
<proteinExistence type="predicted"/>
<reference evidence="3" key="1">
    <citation type="submission" date="2011-12" db="EMBL/GenBank/DDBJ databases">
        <title>The complete genome of chromosome of Sulfobacillus acidophilus DSM 10332.</title>
        <authorList>
            <person name="Lucas S."/>
            <person name="Han J."/>
            <person name="Lapidus A."/>
            <person name="Bruce D."/>
            <person name="Goodwin L."/>
            <person name="Pitluck S."/>
            <person name="Peters L."/>
            <person name="Kyrpides N."/>
            <person name="Mavromatis K."/>
            <person name="Ivanova N."/>
            <person name="Mikhailova N."/>
            <person name="Chertkov O."/>
            <person name="Saunders E."/>
            <person name="Detter J.C."/>
            <person name="Tapia R."/>
            <person name="Han C."/>
            <person name="Land M."/>
            <person name="Hauser L."/>
            <person name="Markowitz V."/>
            <person name="Cheng J.-F."/>
            <person name="Hugenholtz P."/>
            <person name="Woyke T."/>
            <person name="Wu D."/>
            <person name="Pukall R."/>
            <person name="Gehrich-Schroeter G."/>
            <person name="Schneider S."/>
            <person name="Klenk H.-P."/>
            <person name="Eisen J.A."/>
        </authorList>
    </citation>
    <scope>NUCLEOTIDE SEQUENCE [LARGE SCALE GENOMIC DNA]</scope>
    <source>
        <strain evidence="3">ATCC 700253 / DSM 10332 / NAL</strain>
    </source>
</reference>
<keyword evidence="1" id="KW-0812">Transmembrane</keyword>
<dbReference type="EMBL" id="CP003179">
    <property type="protein sequence ID" value="AEW06950.1"/>
    <property type="molecule type" value="Genomic_DNA"/>
</dbReference>
<dbReference type="AlphaFoldDB" id="G8TUY5"/>
<keyword evidence="1" id="KW-0472">Membrane</keyword>
<organism evidence="2 3">
    <name type="scientific">Sulfobacillus acidophilus (strain ATCC 700253 / DSM 10332 / NAL)</name>
    <dbReference type="NCBI Taxonomy" id="679936"/>
    <lineage>
        <taxon>Bacteria</taxon>
        <taxon>Bacillati</taxon>
        <taxon>Bacillota</taxon>
        <taxon>Clostridia</taxon>
        <taxon>Eubacteriales</taxon>
        <taxon>Clostridiales Family XVII. Incertae Sedis</taxon>
        <taxon>Sulfobacillus</taxon>
    </lineage>
</organism>
<dbReference type="KEGG" id="sap:Sulac_3513"/>
<evidence type="ECO:0000313" key="3">
    <source>
        <dbReference type="Proteomes" id="UP000005439"/>
    </source>
</evidence>
<reference evidence="2 3" key="2">
    <citation type="journal article" date="2012" name="Stand. Genomic Sci.">
        <title>Complete genome sequence of the moderately thermophilic mineral-sulfide-oxidizing firmicute Sulfobacillus acidophilus type strain (NAL(T)).</title>
        <authorList>
            <person name="Anderson I."/>
            <person name="Chertkov O."/>
            <person name="Chen A."/>
            <person name="Saunders E."/>
            <person name="Lapidus A."/>
            <person name="Nolan M."/>
            <person name="Lucas S."/>
            <person name="Hammon N."/>
            <person name="Deshpande S."/>
            <person name="Cheng J.F."/>
            <person name="Han C."/>
            <person name="Tapia R."/>
            <person name="Goodwin L.A."/>
            <person name="Pitluck S."/>
            <person name="Liolios K."/>
            <person name="Pagani I."/>
            <person name="Ivanova N."/>
            <person name="Mikhailova N."/>
            <person name="Pati A."/>
            <person name="Palaniappan K."/>
            <person name="Land M."/>
            <person name="Pan C."/>
            <person name="Rohde M."/>
            <person name="Pukall R."/>
            <person name="Goker M."/>
            <person name="Detter J.C."/>
            <person name="Woyke T."/>
            <person name="Bristow J."/>
            <person name="Eisen J.A."/>
            <person name="Markowitz V."/>
            <person name="Hugenholtz P."/>
            <person name="Kyrpides N.C."/>
            <person name="Klenk H.P."/>
            <person name="Mavromatis K."/>
        </authorList>
    </citation>
    <scope>NUCLEOTIDE SEQUENCE [LARGE SCALE GENOMIC DNA]</scope>
    <source>
        <strain evidence="3">ATCC 700253 / DSM 10332 / NAL</strain>
    </source>
</reference>
<keyword evidence="1" id="KW-1133">Transmembrane helix</keyword>
<dbReference type="HOGENOM" id="CLU_165554_0_0_9"/>
<keyword evidence="3" id="KW-1185">Reference proteome</keyword>
<evidence type="ECO:0000256" key="1">
    <source>
        <dbReference type="SAM" id="Phobius"/>
    </source>
</evidence>
<evidence type="ECO:0000313" key="2">
    <source>
        <dbReference type="EMBL" id="AEW06950.1"/>
    </source>
</evidence>
<feature type="transmembrane region" description="Helical" evidence="1">
    <location>
        <begin position="38"/>
        <end position="58"/>
    </location>
</feature>
<name>G8TUY5_SULAD</name>